<feature type="compositionally biased region" description="Low complexity" evidence="2">
    <location>
        <begin position="494"/>
        <end position="512"/>
    </location>
</feature>
<feature type="domain" description="SS18 N-terminal" evidence="3">
    <location>
        <begin position="104"/>
        <end position="159"/>
    </location>
</feature>
<dbReference type="OrthoDB" id="2530523at2759"/>
<organism evidence="4 5">
    <name type="scientific">Thamnocephalis sphaerospora</name>
    <dbReference type="NCBI Taxonomy" id="78915"/>
    <lineage>
        <taxon>Eukaryota</taxon>
        <taxon>Fungi</taxon>
        <taxon>Fungi incertae sedis</taxon>
        <taxon>Zoopagomycota</taxon>
        <taxon>Zoopagomycotina</taxon>
        <taxon>Zoopagomycetes</taxon>
        <taxon>Zoopagales</taxon>
        <taxon>Sigmoideomycetaceae</taxon>
        <taxon>Thamnocephalis</taxon>
    </lineage>
</organism>
<dbReference type="Pfam" id="PF05030">
    <property type="entry name" value="SSXT"/>
    <property type="match status" value="1"/>
</dbReference>
<dbReference type="Proteomes" id="UP000271241">
    <property type="component" value="Unassembled WGS sequence"/>
</dbReference>
<accession>A0A4P9XJ31</accession>
<keyword evidence="5" id="KW-1185">Reference proteome</keyword>
<feature type="region of interest" description="Disordered" evidence="2">
    <location>
        <begin position="24"/>
        <end position="96"/>
    </location>
</feature>
<evidence type="ECO:0000313" key="5">
    <source>
        <dbReference type="Proteomes" id="UP000271241"/>
    </source>
</evidence>
<evidence type="ECO:0000313" key="4">
    <source>
        <dbReference type="EMBL" id="RKP05745.1"/>
    </source>
</evidence>
<feature type="region of interest" description="Disordered" evidence="2">
    <location>
        <begin position="229"/>
        <end position="279"/>
    </location>
</feature>
<evidence type="ECO:0000259" key="3">
    <source>
        <dbReference type="Pfam" id="PF05030"/>
    </source>
</evidence>
<sequence length="610" mass="60818">MTPVLGGAETGMHDFGERTLAAAAAAGREHHDMDADDEETGEAHVGSDADEPGSDALALHAGAGTSSAALTASAAPASEKKSSTKRESDEAVTDEVDRPSFVPELSARVIETVLQINTELIRLCVEYQNRGWFQDPDFAIYQTRLQANLSYLASVADYYLKPDKSNMSSPAEVPVNLTPLAVQKSTETSTRLNTMLRTAQTYQEELIRRWNSETQRQSRRAFERLHQAERERAQNTPGTAASGSSAAGSAGAADPRKRKRVQDATQVSRVTDPQAGSGAYGAYQPLPPFMPGAGVPVPSRAPGTPAMPVQATGSTVGVAGVPGGASSASFMLPGQPANAVALTASPALSSPAVAAAVTAAAAATAGSAPVITPQMAQLAAQLGLHPAALAQLTANASAVGQPGVLNVPGVHPMAMGAAGTAGLAQGLMAASSVPGMPGMMSAAATLPPGMAMNAGALGAMDPNLLARTLLANGAAGATAALGAPVGPMMSPRASAASVAAPQQPGAATPTAGVSAPTPGTPAASLVMSPPPAGLAPASAASLAPPSSSTTDTGAALGDVTHDMSPFANLSDLAAAGGLDQATLEAFSPEVLLSALANTQPSFDGAGNAAE</sequence>
<dbReference type="STRING" id="78915.A0A4P9XJ31"/>
<feature type="compositionally biased region" description="Low complexity" evidence="2">
    <location>
        <begin position="240"/>
        <end position="253"/>
    </location>
</feature>
<dbReference type="AlphaFoldDB" id="A0A4P9XJ31"/>
<gene>
    <name evidence="4" type="ORF">THASP1DRAFT_32417</name>
</gene>
<evidence type="ECO:0000256" key="2">
    <source>
        <dbReference type="SAM" id="MobiDB-lite"/>
    </source>
</evidence>
<dbReference type="EMBL" id="KZ993041">
    <property type="protein sequence ID" value="RKP05745.1"/>
    <property type="molecule type" value="Genomic_DNA"/>
</dbReference>
<comment type="similarity">
    <text evidence="1">Belongs to the SS18 family.</text>
</comment>
<dbReference type="InterPro" id="IPR007726">
    <property type="entry name" value="SS18_N"/>
</dbReference>
<feature type="region of interest" description="Disordered" evidence="2">
    <location>
        <begin position="494"/>
        <end position="557"/>
    </location>
</feature>
<name>A0A4P9XJ31_9FUNG</name>
<protein>
    <recommendedName>
        <fullName evidence="3">SS18 N-terminal domain-containing protein</fullName>
    </recommendedName>
</protein>
<feature type="compositionally biased region" description="Basic and acidic residues" evidence="2">
    <location>
        <begin position="78"/>
        <end position="89"/>
    </location>
</feature>
<evidence type="ECO:0000256" key="1">
    <source>
        <dbReference type="ARBA" id="ARBA00007945"/>
    </source>
</evidence>
<feature type="compositionally biased region" description="Low complexity" evidence="2">
    <location>
        <begin position="56"/>
        <end position="77"/>
    </location>
</feature>
<reference evidence="5" key="1">
    <citation type="journal article" date="2018" name="Nat. Microbiol.">
        <title>Leveraging single-cell genomics to expand the fungal tree of life.</title>
        <authorList>
            <person name="Ahrendt S.R."/>
            <person name="Quandt C.A."/>
            <person name="Ciobanu D."/>
            <person name="Clum A."/>
            <person name="Salamov A."/>
            <person name="Andreopoulos B."/>
            <person name="Cheng J.F."/>
            <person name="Woyke T."/>
            <person name="Pelin A."/>
            <person name="Henrissat B."/>
            <person name="Reynolds N.K."/>
            <person name="Benny G.L."/>
            <person name="Smith M.E."/>
            <person name="James T.Y."/>
            <person name="Grigoriev I.V."/>
        </authorList>
    </citation>
    <scope>NUCLEOTIDE SEQUENCE [LARGE SCALE GENOMIC DNA]</scope>
    <source>
        <strain evidence="5">RSA 1356</strain>
    </source>
</reference>
<proteinExistence type="inferred from homology"/>
<feature type="compositionally biased region" description="Low complexity" evidence="2">
    <location>
        <begin position="534"/>
        <end position="548"/>
    </location>
</feature>